<name>A0ABD3AFJ2_9GENT</name>
<evidence type="ECO:0000256" key="1">
    <source>
        <dbReference type="ARBA" id="ARBA00001971"/>
    </source>
</evidence>
<keyword evidence="9" id="KW-1185">Reference proteome</keyword>
<keyword evidence="4" id="KW-0560">Oxidoreductase</keyword>
<evidence type="ECO:0000256" key="2">
    <source>
        <dbReference type="ARBA" id="ARBA00010617"/>
    </source>
</evidence>
<feature type="binding site" description="axial binding residue" evidence="6">
    <location>
        <position position="449"/>
    </location>
    <ligand>
        <name>heme</name>
        <dbReference type="ChEBI" id="CHEBI:30413"/>
    </ligand>
    <ligandPart>
        <name>Fe</name>
        <dbReference type="ChEBI" id="CHEBI:18248"/>
    </ligandPart>
</feature>
<evidence type="ECO:0000256" key="3">
    <source>
        <dbReference type="ARBA" id="ARBA00022723"/>
    </source>
</evidence>
<evidence type="ECO:0000256" key="6">
    <source>
        <dbReference type="PIRSR" id="PIRSR602401-1"/>
    </source>
</evidence>
<keyword evidence="3 6" id="KW-0479">Metal-binding</keyword>
<dbReference type="InterPro" id="IPR002401">
    <property type="entry name" value="Cyt_P450_E_grp-I"/>
</dbReference>
<dbReference type="PRINTS" id="PR00463">
    <property type="entry name" value="EP450I"/>
</dbReference>
<keyword evidence="5 6" id="KW-0408">Iron</keyword>
<dbReference type="EMBL" id="JBJUIK010000004">
    <property type="protein sequence ID" value="KAL3530409.1"/>
    <property type="molecule type" value="Genomic_DNA"/>
</dbReference>
<keyword evidence="7" id="KW-0812">Transmembrane</keyword>
<feature type="transmembrane region" description="Helical" evidence="7">
    <location>
        <begin position="20"/>
        <end position="40"/>
    </location>
</feature>
<evidence type="ECO:0000313" key="8">
    <source>
        <dbReference type="EMBL" id="KAL3530409.1"/>
    </source>
</evidence>
<dbReference type="AlphaFoldDB" id="A0ABD3AFJ2"/>
<evidence type="ECO:0000256" key="4">
    <source>
        <dbReference type="ARBA" id="ARBA00023002"/>
    </source>
</evidence>
<sequence length="631" mass="72087">MVSYEYANSLQNLQTGFCFLFFGFTILFSVLSVLVFFLRLKPWCNCELCRSFLTSSWSLEFNNLCDWYAHLLQKSPTGTIHIHVLGNVITANPKNVEYILKTKFDNFPKGKPFSAILGDLLGRGIFNVDGDSWKFQRKMASLELGSFSIRNYAFQTVANEIKTRLIPLLSSVAGDEEGNILDLQDVFRRFSFDTICKFSFGLDPACLDLSLPVSEFANAFDLASKLSAERAITASPLVWKLKRFLSIGSEKKLQKAIKLIDTLAEEVIKHKRQKGFSTHEDLLSRFMGNVDDDKYLRDIIVSFLLAGRDTVASALTCFFWLLAKHPEVKEAILDESNQILGTSWLENLANFEQIQKMHYLQAAMYESMRLYPPVQFDSKYSQEDDVLPDGTFVKKGTRVTYHPYAMGRMQSIWGSDCLEFKPERWLQDGRFKPESPFKYPVFQGGLRVCLGKDIALVEMKSIALSLIRQFDIKVDMSMSRTTPRFVPGLTASVRGGLQRLVNGHFAELQMLKASAGREFVVRTVVSYCMIVKNLFISMSLLLEEPDVDFSKMLLYANELFDQSNNIGAEQVRIASAYIVESCRASDKDYCARSLYFTKIEIGKLQEKFEMLLKMERKIMDYEGYPYPMRAI</sequence>
<protein>
    <recommendedName>
        <fullName evidence="10">Cytochrome P450</fullName>
    </recommendedName>
</protein>
<evidence type="ECO:0000313" key="9">
    <source>
        <dbReference type="Proteomes" id="UP001630127"/>
    </source>
</evidence>
<accession>A0ABD3AFJ2</accession>
<dbReference type="GO" id="GO:0046872">
    <property type="term" value="F:metal ion binding"/>
    <property type="evidence" value="ECO:0007669"/>
    <property type="project" value="UniProtKB-KW"/>
</dbReference>
<dbReference type="Proteomes" id="UP001630127">
    <property type="component" value="Unassembled WGS sequence"/>
</dbReference>
<dbReference type="InterPro" id="IPR036641">
    <property type="entry name" value="HPT_dom_sf"/>
</dbReference>
<dbReference type="Gene3D" id="1.10.630.10">
    <property type="entry name" value="Cytochrome P450"/>
    <property type="match status" value="1"/>
</dbReference>
<reference evidence="8 9" key="1">
    <citation type="submission" date="2024-11" db="EMBL/GenBank/DDBJ databases">
        <title>A near-complete genome assembly of Cinchona calisaya.</title>
        <authorList>
            <person name="Lian D.C."/>
            <person name="Zhao X.W."/>
            <person name="Wei L."/>
        </authorList>
    </citation>
    <scope>NUCLEOTIDE SEQUENCE [LARGE SCALE GENOMIC DNA]</scope>
    <source>
        <tissue evidence="8">Nenye</tissue>
    </source>
</reference>
<dbReference type="Gene3D" id="1.20.120.160">
    <property type="entry name" value="HPT domain"/>
    <property type="match status" value="1"/>
</dbReference>
<comment type="cofactor">
    <cofactor evidence="1 6">
        <name>heme</name>
        <dbReference type="ChEBI" id="CHEBI:30413"/>
    </cofactor>
</comment>
<dbReference type="PANTHER" id="PTHR24296">
    <property type="entry name" value="CYTOCHROME P450"/>
    <property type="match status" value="1"/>
</dbReference>
<organism evidence="8 9">
    <name type="scientific">Cinchona calisaya</name>
    <dbReference type="NCBI Taxonomy" id="153742"/>
    <lineage>
        <taxon>Eukaryota</taxon>
        <taxon>Viridiplantae</taxon>
        <taxon>Streptophyta</taxon>
        <taxon>Embryophyta</taxon>
        <taxon>Tracheophyta</taxon>
        <taxon>Spermatophyta</taxon>
        <taxon>Magnoliopsida</taxon>
        <taxon>eudicotyledons</taxon>
        <taxon>Gunneridae</taxon>
        <taxon>Pentapetalae</taxon>
        <taxon>asterids</taxon>
        <taxon>lamiids</taxon>
        <taxon>Gentianales</taxon>
        <taxon>Rubiaceae</taxon>
        <taxon>Cinchonoideae</taxon>
        <taxon>Cinchoneae</taxon>
        <taxon>Cinchona</taxon>
    </lineage>
</organism>
<comment type="caution">
    <text evidence="8">The sequence shown here is derived from an EMBL/GenBank/DDBJ whole genome shotgun (WGS) entry which is preliminary data.</text>
</comment>
<gene>
    <name evidence="8" type="ORF">ACH5RR_009731</name>
</gene>
<comment type="similarity">
    <text evidence="2">Belongs to the cytochrome P450 family.</text>
</comment>
<dbReference type="CDD" id="cd11064">
    <property type="entry name" value="CYP86A"/>
    <property type="match status" value="1"/>
</dbReference>
<dbReference type="GO" id="GO:0016491">
    <property type="term" value="F:oxidoreductase activity"/>
    <property type="evidence" value="ECO:0007669"/>
    <property type="project" value="UniProtKB-KW"/>
</dbReference>
<evidence type="ECO:0000256" key="5">
    <source>
        <dbReference type="ARBA" id="ARBA00023004"/>
    </source>
</evidence>
<keyword evidence="7" id="KW-0472">Membrane</keyword>
<evidence type="ECO:0008006" key="10">
    <source>
        <dbReference type="Google" id="ProtNLM"/>
    </source>
</evidence>
<keyword evidence="7" id="KW-1133">Transmembrane helix</keyword>
<evidence type="ECO:0000256" key="7">
    <source>
        <dbReference type="SAM" id="Phobius"/>
    </source>
</evidence>
<dbReference type="Pfam" id="PF00067">
    <property type="entry name" value="p450"/>
    <property type="match status" value="1"/>
</dbReference>
<keyword evidence="6" id="KW-0349">Heme</keyword>
<proteinExistence type="inferred from homology"/>
<dbReference type="InterPro" id="IPR001128">
    <property type="entry name" value="Cyt_P450"/>
</dbReference>
<dbReference type="SUPFAM" id="SSF47226">
    <property type="entry name" value="Histidine-containing phosphotransfer domain, HPT domain"/>
    <property type="match status" value="1"/>
</dbReference>
<dbReference type="InterPro" id="IPR036396">
    <property type="entry name" value="Cyt_P450_sf"/>
</dbReference>
<dbReference type="SUPFAM" id="SSF48264">
    <property type="entry name" value="Cytochrome P450"/>
    <property type="match status" value="1"/>
</dbReference>
<dbReference type="PRINTS" id="PR00385">
    <property type="entry name" value="P450"/>
</dbReference>